<feature type="compositionally biased region" description="Basic and acidic residues" evidence="1">
    <location>
        <begin position="162"/>
        <end position="175"/>
    </location>
</feature>
<feature type="compositionally biased region" description="Basic and acidic residues" evidence="1">
    <location>
        <begin position="131"/>
        <end position="150"/>
    </location>
</feature>
<dbReference type="EMBL" id="CP133614">
    <property type="protein sequence ID" value="WMV22434.1"/>
    <property type="molecule type" value="Genomic_DNA"/>
</dbReference>
<accession>A0AAF0TKF3</accession>
<dbReference type="PANTHER" id="PTHR35991">
    <property type="entry name" value="CA-RESPONSIVE PROTEIN"/>
    <property type="match status" value="1"/>
</dbReference>
<gene>
    <name evidence="3" type="ORF">MTR67_015819</name>
</gene>
<evidence type="ECO:0000256" key="2">
    <source>
        <dbReference type="SAM" id="Phobius"/>
    </source>
</evidence>
<keyword evidence="2" id="KW-0472">Membrane</keyword>
<organism evidence="3 4">
    <name type="scientific">Solanum verrucosum</name>
    <dbReference type="NCBI Taxonomy" id="315347"/>
    <lineage>
        <taxon>Eukaryota</taxon>
        <taxon>Viridiplantae</taxon>
        <taxon>Streptophyta</taxon>
        <taxon>Embryophyta</taxon>
        <taxon>Tracheophyta</taxon>
        <taxon>Spermatophyta</taxon>
        <taxon>Magnoliopsida</taxon>
        <taxon>eudicotyledons</taxon>
        <taxon>Gunneridae</taxon>
        <taxon>Pentapetalae</taxon>
        <taxon>asterids</taxon>
        <taxon>lamiids</taxon>
        <taxon>Solanales</taxon>
        <taxon>Solanaceae</taxon>
        <taxon>Solanoideae</taxon>
        <taxon>Solaneae</taxon>
        <taxon>Solanum</taxon>
    </lineage>
</organism>
<name>A0AAF0TKF3_SOLVR</name>
<feature type="transmembrane region" description="Helical" evidence="2">
    <location>
        <begin position="32"/>
        <end position="56"/>
    </location>
</feature>
<sequence>MAATPNFLFFFFTSEAFSPPYCHIHHQQQQSLLSPLLLFFFTFSFCSLTILIFSLYSKLTKKKINDTHQHLIKVRQDLSIQQESKNNEQPEITHQSDPTHFTHSILLEILPSNSPKWVKLFGNELGDDAPNKIESGLDAKRVEEDKDKERTKKKKRAKKKRPDSNSEEEGKRDSGVVKEKEELVCLYPFTKSSSATQRKIKQHYDELVKSHESNGLTLAQTLPHKGRVERHKTGHRTGLYRYRNSGTIPVRSGSIQNGMGYIEPVGQFVNCLVEARNELQHKSEVIQRRFTITKALLFKADRSSFVRLRQQIYKLELEQKRLEEDAFVYNWLQQQLKLSPAYKKMLEIGADMEMKAKSNELVENTEADLPDISFEELLAQEKKDVFWQKNGRTKVYSG</sequence>
<reference evidence="3" key="1">
    <citation type="submission" date="2023-08" db="EMBL/GenBank/DDBJ databases">
        <title>A de novo genome assembly of Solanum verrucosum Schlechtendal, a Mexican diploid species geographically isolated from the other diploid A-genome species in potato relatives.</title>
        <authorList>
            <person name="Hosaka K."/>
        </authorList>
    </citation>
    <scope>NUCLEOTIDE SEQUENCE</scope>
    <source>
        <tissue evidence="3">Young leaves</tissue>
    </source>
</reference>
<dbReference type="AlphaFoldDB" id="A0AAF0TKF3"/>
<evidence type="ECO:0000313" key="4">
    <source>
        <dbReference type="Proteomes" id="UP001234989"/>
    </source>
</evidence>
<proteinExistence type="predicted"/>
<evidence type="ECO:0000256" key="1">
    <source>
        <dbReference type="SAM" id="MobiDB-lite"/>
    </source>
</evidence>
<feature type="compositionally biased region" description="Basic residues" evidence="1">
    <location>
        <begin position="151"/>
        <end position="161"/>
    </location>
</feature>
<evidence type="ECO:0000313" key="3">
    <source>
        <dbReference type="EMBL" id="WMV22434.1"/>
    </source>
</evidence>
<feature type="region of interest" description="Disordered" evidence="1">
    <location>
        <begin position="131"/>
        <end position="175"/>
    </location>
</feature>
<keyword evidence="4" id="KW-1185">Reference proteome</keyword>
<keyword evidence="2" id="KW-0812">Transmembrane</keyword>
<protein>
    <submittedName>
        <fullName evidence="3">Uncharacterized protein</fullName>
    </submittedName>
</protein>
<keyword evidence="2" id="KW-1133">Transmembrane helix</keyword>
<dbReference type="PANTHER" id="PTHR35991:SF1">
    <property type="entry name" value="CA-RESPONSIVE PROTEIN"/>
    <property type="match status" value="1"/>
</dbReference>
<dbReference type="Proteomes" id="UP001234989">
    <property type="component" value="Chromosome 3"/>
</dbReference>